<dbReference type="Proteomes" id="UP000504638">
    <property type="component" value="Unplaced"/>
</dbReference>
<accession>A0A6G1G8G0</accession>
<reference evidence="3" key="3">
    <citation type="submission" date="2025-04" db="UniProtKB">
        <authorList>
            <consortium name="RefSeq"/>
        </authorList>
    </citation>
    <scope>IDENTIFICATION</scope>
    <source>
        <strain evidence="3">CBS 781.70</strain>
    </source>
</reference>
<gene>
    <name evidence="1 3" type="ORF">P152DRAFT_267811</name>
</gene>
<dbReference type="AlphaFoldDB" id="A0A6G1G8G0"/>
<reference evidence="3" key="2">
    <citation type="submission" date="2020-04" db="EMBL/GenBank/DDBJ databases">
        <authorList>
            <consortium name="NCBI Genome Project"/>
        </authorList>
    </citation>
    <scope>NUCLEOTIDE SEQUENCE</scope>
    <source>
        <strain evidence="3">CBS 781.70</strain>
    </source>
</reference>
<dbReference type="OrthoDB" id="3971593at2759"/>
<dbReference type="RefSeq" id="XP_033535955.1">
    <property type="nucleotide sequence ID" value="XM_033674840.1"/>
</dbReference>
<dbReference type="EMBL" id="ML975153">
    <property type="protein sequence ID" value="KAF1814324.1"/>
    <property type="molecule type" value="Genomic_DNA"/>
</dbReference>
<organism evidence="1">
    <name type="scientific">Eremomyces bilateralis CBS 781.70</name>
    <dbReference type="NCBI Taxonomy" id="1392243"/>
    <lineage>
        <taxon>Eukaryota</taxon>
        <taxon>Fungi</taxon>
        <taxon>Dikarya</taxon>
        <taxon>Ascomycota</taxon>
        <taxon>Pezizomycotina</taxon>
        <taxon>Dothideomycetes</taxon>
        <taxon>Dothideomycetes incertae sedis</taxon>
        <taxon>Eremomycetales</taxon>
        <taxon>Eremomycetaceae</taxon>
        <taxon>Eremomyces</taxon>
    </lineage>
</organism>
<evidence type="ECO:0000313" key="3">
    <source>
        <dbReference type="RefSeq" id="XP_033535955.1"/>
    </source>
</evidence>
<keyword evidence="2" id="KW-1185">Reference proteome</keyword>
<protein>
    <submittedName>
        <fullName evidence="1 3">Uncharacterized protein</fullName>
    </submittedName>
</protein>
<evidence type="ECO:0000313" key="2">
    <source>
        <dbReference type="Proteomes" id="UP000504638"/>
    </source>
</evidence>
<dbReference type="GeneID" id="54415410"/>
<reference evidence="1 3" key="1">
    <citation type="submission" date="2020-01" db="EMBL/GenBank/DDBJ databases">
        <authorList>
            <consortium name="DOE Joint Genome Institute"/>
            <person name="Haridas S."/>
            <person name="Albert R."/>
            <person name="Binder M."/>
            <person name="Bloem J."/>
            <person name="Labutti K."/>
            <person name="Salamov A."/>
            <person name="Andreopoulos B."/>
            <person name="Baker S.E."/>
            <person name="Barry K."/>
            <person name="Bills G."/>
            <person name="Bluhm B.H."/>
            <person name="Cannon C."/>
            <person name="Castanera R."/>
            <person name="Culley D.E."/>
            <person name="Daum C."/>
            <person name="Ezra D."/>
            <person name="Gonzalez J.B."/>
            <person name="Henrissat B."/>
            <person name="Kuo A."/>
            <person name="Liang C."/>
            <person name="Lipzen A."/>
            <person name="Lutzoni F."/>
            <person name="Magnuson J."/>
            <person name="Mondo S."/>
            <person name="Nolan M."/>
            <person name="Ohm R."/>
            <person name="Pangilinan J."/>
            <person name="Park H.-J."/>
            <person name="Ramirez L."/>
            <person name="Alfaro M."/>
            <person name="Sun H."/>
            <person name="Tritt A."/>
            <person name="Yoshinaga Y."/>
            <person name="Zwiers L.-H."/>
            <person name="Turgeon B.G."/>
            <person name="Goodwin S.B."/>
            <person name="Spatafora J.W."/>
            <person name="Crous P.W."/>
            <person name="Grigoriev I.V."/>
        </authorList>
    </citation>
    <scope>NUCLEOTIDE SEQUENCE</scope>
    <source>
        <strain evidence="1 3">CBS 781.70</strain>
    </source>
</reference>
<name>A0A6G1G8G0_9PEZI</name>
<sequence>MRRTDLLKHVFSNYRRPFTNPCSKEYAGLVSYRAGKSQARSQAAIILLFAHHMLDPTLEMEIHNPEMSQYMAYADDRMCPIFGGYNNMEVNLPWVLHVINFFRSHFLLPYLGTMWATYTSLDSRQRPRGPDSDLVNGARPIGRRWNGTYSYLDRHDVLDIRSAGPDSGSLFDDRNLDKGDKSIQKLVIDFPESFATDWPEGFEQILHSLREPSPRRTRAQHRGGIPELETKSMREASRRFIGTGYDDEDFFSQGFLNPLPSQNGVPGFQRITMMKYFEDGNPFEDALWAYEGVVLPGSKIIVGRWWSYQPQEPENFVRIIRIAVHFTRLMLT</sequence>
<proteinExistence type="predicted"/>
<evidence type="ECO:0000313" key="1">
    <source>
        <dbReference type="EMBL" id="KAF1814324.1"/>
    </source>
</evidence>